<name>A0A9R1UYR6_LACSA</name>
<dbReference type="InterPro" id="IPR003173">
    <property type="entry name" value="PC4_C"/>
</dbReference>
<dbReference type="PANTHER" id="PTHR47592">
    <property type="entry name" value="PBF68 PROTEIN"/>
    <property type="match status" value="1"/>
</dbReference>
<dbReference type="Pfam" id="PF02229">
    <property type="entry name" value="PC4"/>
    <property type="match status" value="1"/>
</dbReference>
<sequence>MDRFISYNNLAQKPYILKLTSSFPFSENGKLEETVIRILKGADLEITNELVVRREAERLLGIDLSNITSKRIVRRVVESFLLSTLPIDEVQEGTEHVEEVQVDKPPVDNQKDASDDGGGRVICKLPGMMRVSVKRFKRTKLLSIREYYQKEGKVFPSGGGITLNPKEWSTIRPSFDDIQEAITKMESMMRLEGNGMKQTSNPSRSSRLQSIVPRPLIPIATTRFTGRNYYCWKRQIELFLKQFKVYYVVTESCPEISMWMNDDYICRHSILNSLFVQLFDQYSIIKTTSNARELWKELKSLYDDDFGTKRCHVNNYTQFQMIDGVSVVEQVEQLHRITGSVTASGIHIDESFHVNAIISKLPPSWKNFRAKLMIHQEYQPLDKLIYWLKDEEDSRSSQQQQRWSKGKDMHMRRGRGLCFGCHKEGHLLIWNTMLTFDIDGVHRMSTRPQGKPNTYPMIHLLYQYKEYNPKIIKLRKHG</sequence>
<dbReference type="InterPro" id="IPR009044">
    <property type="entry name" value="ssDNA-bd_transcriptional_reg"/>
</dbReference>
<proteinExistence type="predicted"/>
<evidence type="ECO:0000313" key="3">
    <source>
        <dbReference type="EMBL" id="KAJ0195233.1"/>
    </source>
</evidence>
<dbReference type="PANTHER" id="PTHR47592:SF6">
    <property type="entry name" value="PBF68 PROTEIN"/>
    <property type="match status" value="1"/>
</dbReference>
<dbReference type="Gene3D" id="2.30.31.10">
    <property type="entry name" value="Transcriptional Coactivator Pc4, Chain A"/>
    <property type="match status" value="1"/>
</dbReference>
<dbReference type="Pfam" id="PF14223">
    <property type="entry name" value="Retrotran_gag_2"/>
    <property type="match status" value="1"/>
</dbReference>
<accession>A0A9R1UYR6</accession>
<feature type="compositionally biased region" description="Basic and acidic residues" evidence="1">
    <location>
        <begin position="98"/>
        <end position="118"/>
    </location>
</feature>
<dbReference type="AlphaFoldDB" id="A0A9R1UYR6"/>
<comment type="caution">
    <text evidence="3">The sequence shown here is derived from an EMBL/GenBank/DDBJ whole genome shotgun (WGS) entry which is preliminary data.</text>
</comment>
<keyword evidence="4" id="KW-1185">Reference proteome</keyword>
<feature type="region of interest" description="Disordered" evidence="1">
    <location>
        <begin position="98"/>
        <end position="119"/>
    </location>
</feature>
<organism evidence="3 4">
    <name type="scientific">Lactuca sativa</name>
    <name type="common">Garden lettuce</name>
    <dbReference type="NCBI Taxonomy" id="4236"/>
    <lineage>
        <taxon>Eukaryota</taxon>
        <taxon>Viridiplantae</taxon>
        <taxon>Streptophyta</taxon>
        <taxon>Embryophyta</taxon>
        <taxon>Tracheophyta</taxon>
        <taxon>Spermatophyta</taxon>
        <taxon>Magnoliopsida</taxon>
        <taxon>eudicotyledons</taxon>
        <taxon>Gunneridae</taxon>
        <taxon>Pentapetalae</taxon>
        <taxon>asterids</taxon>
        <taxon>campanulids</taxon>
        <taxon>Asterales</taxon>
        <taxon>Asteraceae</taxon>
        <taxon>Cichorioideae</taxon>
        <taxon>Cichorieae</taxon>
        <taxon>Lactucinae</taxon>
        <taxon>Lactuca</taxon>
    </lineage>
</organism>
<dbReference type="GO" id="GO:0005634">
    <property type="term" value="C:nucleus"/>
    <property type="evidence" value="ECO:0000318"/>
    <property type="project" value="GO_Central"/>
</dbReference>
<evidence type="ECO:0000259" key="2">
    <source>
        <dbReference type="Pfam" id="PF02229"/>
    </source>
</evidence>
<evidence type="ECO:0000256" key="1">
    <source>
        <dbReference type="SAM" id="MobiDB-lite"/>
    </source>
</evidence>
<feature type="domain" description="Transcriptional coactivator p15 (PC4) C-terminal" evidence="2">
    <location>
        <begin position="123"/>
        <end position="172"/>
    </location>
</feature>
<reference evidence="3 4" key="1">
    <citation type="journal article" date="2017" name="Nat. Commun.">
        <title>Genome assembly with in vitro proximity ligation data and whole-genome triplication in lettuce.</title>
        <authorList>
            <person name="Reyes-Chin-Wo S."/>
            <person name="Wang Z."/>
            <person name="Yang X."/>
            <person name="Kozik A."/>
            <person name="Arikit S."/>
            <person name="Song C."/>
            <person name="Xia L."/>
            <person name="Froenicke L."/>
            <person name="Lavelle D.O."/>
            <person name="Truco M.J."/>
            <person name="Xia R."/>
            <person name="Zhu S."/>
            <person name="Xu C."/>
            <person name="Xu H."/>
            <person name="Xu X."/>
            <person name="Cox K."/>
            <person name="Korf I."/>
            <person name="Meyers B.C."/>
            <person name="Michelmore R.W."/>
        </authorList>
    </citation>
    <scope>NUCLEOTIDE SEQUENCE [LARGE SCALE GENOMIC DNA]</scope>
    <source>
        <strain evidence="4">cv. Salinas</strain>
        <tissue evidence="3">Seedlings</tissue>
    </source>
</reference>
<protein>
    <recommendedName>
        <fullName evidence="2">Transcriptional coactivator p15 (PC4) C-terminal domain-containing protein</fullName>
    </recommendedName>
</protein>
<gene>
    <name evidence="3" type="ORF">LSAT_V11C700342820</name>
</gene>
<dbReference type="GO" id="GO:0003677">
    <property type="term" value="F:DNA binding"/>
    <property type="evidence" value="ECO:0007669"/>
    <property type="project" value="InterPro"/>
</dbReference>
<evidence type="ECO:0000313" key="4">
    <source>
        <dbReference type="Proteomes" id="UP000235145"/>
    </source>
</evidence>
<dbReference type="Proteomes" id="UP000235145">
    <property type="component" value="Unassembled WGS sequence"/>
</dbReference>
<dbReference type="GO" id="GO:0003713">
    <property type="term" value="F:transcription coactivator activity"/>
    <property type="evidence" value="ECO:0000318"/>
    <property type="project" value="GO_Central"/>
</dbReference>
<dbReference type="SUPFAM" id="SSF54447">
    <property type="entry name" value="ssDNA-binding transcriptional regulator domain"/>
    <property type="match status" value="1"/>
</dbReference>
<dbReference type="EMBL" id="NBSK02000007">
    <property type="protein sequence ID" value="KAJ0195233.1"/>
    <property type="molecule type" value="Genomic_DNA"/>
</dbReference>
<dbReference type="GO" id="GO:0005667">
    <property type="term" value="C:transcription regulator complex"/>
    <property type="evidence" value="ECO:0000318"/>
    <property type="project" value="GO_Central"/>
</dbReference>